<dbReference type="AlphaFoldDB" id="A0AA37KSD1"/>
<name>A0AA37KSD1_9BACT</name>
<dbReference type="GO" id="GO:0031222">
    <property type="term" value="P:arabinan catabolic process"/>
    <property type="evidence" value="ECO:0007669"/>
    <property type="project" value="TreeGrafter"/>
</dbReference>
<feature type="signal peptide" evidence="4">
    <location>
        <begin position="1"/>
        <end position="22"/>
    </location>
</feature>
<dbReference type="GO" id="GO:0009044">
    <property type="term" value="F:xylan 1,4-beta-xylosidase activity"/>
    <property type="evidence" value="ECO:0007669"/>
    <property type="project" value="InterPro"/>
</dbReference>
<evidence type="ECO:0000313" key="7">
    <source>
        <dbReference type="Proteomes" id="UP001055105"/>
    </source>
</evidence>
<evidence type="ECO:0000256" key="4">
    <source>
        <dbReference type="SAM" id="SignalP"/>
    </source>
</evidence>
<dbReference type="InterPro" id="IPR036881">
    <property type="entry name" value="Glyco_hydro_3_C_sf"/>
</dbReference>
<dbReference type="InterPro" id="IPR002772">
    <property type="entry name" value="Glyco_hydro_3_C"/>
</dbReference>
<dbReference type="PRINTS" id="PR00133">
    <property type="entry name" value="GLHYDRLASE3"/>
</dbReference>
<comment type="caution">
    <text evidence="6">The sequence shown here is derived from an EMBL/GenBank/DDBJ whole genome shotgun (WGS) entry which is preliminary data.</text>
</comment>
<dbReference type="InterPro" id="IPR044993">
    <property type="entry name" value="BXL"/>
</dbReference>
<dbReference type="InterPro" id="IPR026891">
    <property type="entry name" value="Fn3-like"/>
</dbReference>
<keyword evidence="2 4" id="KW-0732">Signal</keyword>
<dbReference type="InterPro" id="IPR017853">
    <property type="entry name" value="GH"/>
</dbReference>
<feature type="domain" description="Fibronectin type III-like" evidence="5">
    <location>
        <begin position="640"/>
        <end position="709"/>
    </location>
</feature>
<evidence type="ECO:0000256" key="2">
    <source>
        <dbReference type="ARBA" id="ARBA00022729"/>
    </source>
</evidence>
<accession>A0AA37KSD1</accession>
<dbReference type="Gene3D" id="3.40.50.1700">
    <property type="entry name" value="Glycoside hydrolase family 3 C-terminal domain"/>
    <property type="match status" value="1"/>
</dbReference>
<reference evidence="6" key="1">
    <citation type="submission" date="2022-01" db="EMBL/GenBank/DDBJ databases">
        <title>Novel bile acid biosynthetic pathways are enriched in the microbiome of centenarians.</title>
        <authorList>
            <person name="Sato Y."/>
            <person name="Atarashi K."/>
            <person name="Plichta R.D."/>
            <person name="Arai Y."/>
            <person name="Sasajima S."/>
            <person name="Kearney M.S."/>
            <person name="Suda W."/>
            <person name="Takeshita K."/>
            <person name="Sasaki T."/>
            <person name="Okamoto S."/>
            <person name="Skelly N.A."/>
            <person name="Okamura Y."/>
            <person name="Vlamakis H."/>
            <person name="Li Y."/>
            <person name="Tanoue T."/>
            <person name="Takei H."/>
            <person name="Nittono H."/>
            <person name="Narushima S."/>
            <person name="Irie J."/>
            <person name="Itoh H."/>
            <person name="Moriya K."/>
            <person name="Sugiura Y."/>
            <person name="Suematsu M."/>
            <person name="Moritoki N."/>
            <person name="Shibata S."/>
            <person name="Littman R.D."/>
            <person name="Fischbach A.M."/>
            <person name="Uwamino Y."/>
            <person name="Inoue T."/>
            <person name="Honda A."/>
            <person name="Hattori M."/>
            <person name="Murai T."/>
            <person name="Xavier J.R."/>
            <person name="Hirose N."/>
            <person name="Honda K."/>
        </authorList>
    </citation>
    <scope>NUCLEOTIDE SEQUENCE</scope>
    <source>
        <strain evidence="6">CE91-St16</strain>
    </source>
</reference>
<dbReference type="GO" id="GO:0045493">
    <property type="term" value="P:xylan catabolic process"/>
    <property type="evidence" value="ECO:0007669"/>
    <property type="project" value="InterPro"/>
</dbReference>
<dbReference type="SUPFAM" id="SSF51445">
    <property type="entry name" value="(Trans)glycosidases"/>
    <property type="match status" value="1"/>
</dbReference>
<dbReference type="Gene3D" id="2.60.40.10">
    <property type="entry name" value="Immunoglobulins"/>
    <property type="match status" value="1"/>
</dbReference>
<organism evidence="6 7">
    <name type="scientific">Alistipes finegoldii</name>
    <dbReference type="NCBI Taxonomy" id="214856"/>
    <lineage>
        <taxon>Bacteria</taxon>
        <taxon>Pseudomonadati</taxon>
        <taxon>Bacteroidota</taxon>
        <taxon>Bacteroidia</taxon>
        <taxon>Bacteroidales</taxon>
        <taxon>Rikenellaceae</taxon>
        <taxon>Alistipes</taxon>
    </lineage>
</organism>
<sequence length="734" mass="80721">MTKSLRSLLFGIASLFVLTVHAQEYPFRNPDLPISDRVQDLISRLTLEEKAAQMQNLTPAIERLGIPAYNWWNECLHGVGRSWDKVTVFPQAIAMAATFDPEALRQMGSITSTEARAIYNEANRTGKGGIQYKGLTFWTPNINIFRDPRWGRGQETYGEDPYLTGLLGKAIVEGLQGDDPVLLKTSACAKHYAVHSGPEPSRHVFDADVSDYDLWDTYLPAFRDLIVDGNVSAVMGAYNRFRGQPCCASDLLMQEILRGEWEFTGYVTSDCGAIDDFFKNHKTHPDGASAAADAVIHTTDLDCGEIFAYLPEAVERGLISEAVIDESLARLLTIRFRLGAFDPQERDPYATLPYSVLEADSHKAHALKMAHESMVLLKNNGLLPLRHNLRRIAVLGPNADSPEVQLGNYNGFPSEIVTPLKGIRAKTGAEIVYLRASDYTTPEAGADEIRKAVEGADLVIYVGGISPRLEGEEGDAGREKLDGFLGGDRTGIMLPKVQTQVMQVVKQIGIPLVFVSMSGSAVAFPWEAENADAILQAWYGGQAAGTAVADILWGDCNPSGRLPVTFYADDEQLPDFNDYSMKGRTYRYFEGRPLYPFGYGLSYTTFTYDTPVCTAKTTVTGESVKVVTRVRNTGSVAGDEVVQLYVSHPDAPEPKPIRALKGVKRIHLQPGEEQIVEFTLTPRNLALVDVDGTTACCPGRISFYIGGSQPVSEADRRQHSAEIRVKGPRRVLAR</sequence>
<dbReference type="InterPro" id="IPR036962">
    <property type="entry name" value="Glyco_hydro_3_N_sf"/>
</dbReference>
<dbReference type="PANTHER" id="PTHR42721">
    <property type="entry name" value="SUGAR HYDROLASE-RELATED"/>
    <property type="match status" value="1"/>
</dbReference>
<dbReference type="SMART" id="SM01217">
    <property type="entry name" value="Fn3_like"/>
    <property type="match status" value="1"/>
</dbReference>
<dbReference type="RefSeq" id="WP_244075926.1">
    <property type="nucleotide sequence ID" value="NZ_AP025581.1"/>
</dbReference>
<dbReference type="SUPFAM" id="SSF52279">
    <property type="entry name" value="Beta-D-glucan exohydrolase, C-terminal domain"/>
    <property type="match status" value="1"/>
</dbReference>
<proteinExistence type="inferred from homology"/>
<dbReference type="Pfam" id="PF14310">
    <property type="entry name" value="Fn3-like"/>
    <property type="match status" value="1"/>
</dbReference>
<evidence type="ECO:0000256" key="1">
    <source>
        <dbReference type="ARBA" id="ARBA00005336"/>
    </source>
</evidence>
<gene>
    <name evidence="6" type="ORF">CE91St16_02640</name>
</gene>
<dbReference type="Pfam" id="PF00933">
    <property type="entry name" value="Glyco_hydro_3"/>
    <property type="match status" value="1"/>
</dbReference>
<protein>
    <submittedName>
        <fullName evidence="6">Glycosyl hydrolase</fullName>
    </submittedName>
</protein>
<evidence type="ECO:0000313" key="6">
    <source>
        <dbReference type="EMBL" id="GKI17356.1"/>
    </source>
</evidence>
<comment type="similarity">
    <text evidence="1">Belongs to the glycosyl hydrolase 3 family.</text>
</comment>
<evidence type="ECO:0000259" key="5">
    <source>
        <dbReference type="SMART" id="SM01217"/>
    </source>
</evidence>
<dbReference type="Proteomes" id="UP001055105">
    <property type="component" value="Unassembled WGS sequence"/>
</dbReference>
<dbReference type="EMBL" id="BQOL01000001">
    <property type="protein sequence ID" value="GKI17356.1"/>
    <property type="molecule type" value="Genomic_DNA"/>
</dbReference>
<dbReference type="Pfam" id="PF01915">
    <property type="entry name" value="Glyco_hydro_3_C"/>
    <property type="match status" value="1"/>
</dbReference>
<dbReference type="GO" id="GO:0046556">
    <property type="term" value="F:alpha-L-arabinofuranosidase activity"/>
    <property type="evidence" value="ECO:0007669"/>
    <property type="project" value="TreeGrafter"/>
</dbReference>
<feature type="chain" id="PRO_5041213346" evidence="4">
    <location>
        <begin position="23"/>
        <end position="734"/>
    </location>
</feature>
<dbReference type="PANTHER" id="PTHR42721:SF3">
    <property type="entry name" value="BETA-D-XYLOSIDASE 5-RELATED"/>
    <property type="match status" value="1"/>
</dbReference>
<keyword evidence="3 6" id="KW-0378">Hydrolase</keyword>
<dbReference type="InterPro" id="IPR001764">
    <property type="entry name" value="Glyco_hydro_3_N"/>
</dbReference>
<dbReference type="Gene3D" id="3.20.20.300">
    <property type="entry name" value="Glycoside hydrolase, family 3, N-terminal domain"/>
    <property type="match status" value="1"/>
</dbReference>
<evidence type="ECO:0000256" key="3">
    <source>
        <dbReference type="ARBA" id="ARBA00022801"/>
    </source>
</evidence>
<dbReference type="InterPro" id="IPR013783">
    <property type="entry name" value="Ig-like_fold"/>
</dbReference>